<evidence type="ECO:0000313" key="9">
    <source>
        <dbReference type="EMBL" id="GAA5810794.1"/>
    </source>
</evidence>
<keyword evidence="7" id="KW-0812">Transmembrane</keyword>
<evidence type="ECO:0000256" key="4">
    <source>
        <dbReference type="ARBA" id="ARBA00023163"/>
    </source>
</evidence>
<evidence type="ECO:0000313" key="10">
    <source>
        <dbReference type="Proteomes" id="UP001473302"/>
    </source>
</evidence>
<evidence type="ECO:0000256" key="6">
    <source>
        <dbReference type="SAM" id="MobiDB-lite"/>
    </source>
</evidence>
<feature type="transmembrane region" description="Helical" evidence="7">
    <location>
        <begin position="280"/>
        <end position="302"/>
    </location>
</feature>
<feature type="domain" description="TAFII28-like protein" evidence="8">
    <location>
        <begin position="163"/>
        <end position="248"/>
    </location>
</feature>
<sequence length="576" mass="65024">MIPNNSIKRKSSFHATSPPPSRKSPLHATFSPPHQNMSSSPPQHNRPMTSAAAAAAAIKRSNSNVSTPPTPGPPPPPPPQSPSATPYRRQSATNVNSRQGSVETEREGSVNTTVEDEENATAKEKEKEAAEPEPEDDEKDDIVLDMDAHMQAQMEKAKEDMMLLLENFSPEQLQRYEAYRRSALNRTNVKRLVSQVLNQQISQTMAFVVAGFSKVYVGEIVEKAREIMEEWGHTGAIRPEHLREAHRRYKKNEAFSMYLAVLSFQNSSLFFSYMSSAPVMVYGVVNLILSLVSVGGLVILIVDVSRYVRTLSHAIFVCVFLVLVDGFVNVILFITSESSFHKWCIDSSSATISQEVNASITAENGTLPNFDFNTDYYNCHNLWQDELKFGIIFYILMFAFYIYWARCIYSFSVFRREYPTEADFRDNMNHRDTGMPMMGVNVNVPPAAMLNGNPGLQGAYPNDRSVIVLNNQKPRSKTTKKKEVFSFRNIKKSIVPSTVAPLQTNQLNVPFIDQTRRDSQFTIGFRLGPDGNIVDIENAPSPTPTYINASQHQQNSKRKPIKEEHQYPHEDEDEYY</sequence>
<feature type="region of interest" description="Disordered" evidence="6">
    <location>
        <begin position="1"/>
        <end position="141"/>
    </location>
</feature>
<feature type="compositionally biased region" description="Polar residues" evidence="6">
    <location>
        <begin position="544"/>
        <end position="554"/>
    </location>
</feature>
<feature type="transmembrane region" description="Helical" evidence="7">
    <location>
        <begin position="255"/>
        <end position="274"/>
    </location>
</feature>
<organism evidence="9 10">
    <name type="scientific">Mucor flavus</name>
    <dbReference type="NCBI Taxonomy" id="439312"/>
    <lineage>
        <taxon>Eukaryota</taxon>
        <taxon>Fungi</taxon>
        <taxon>Fungi incertae sedis</taxon>
        <taxon>Mucoromycota</taxon>
        <taxon>Mucoromycotina</taxon>
        <taxon>Mucoromycetes</taxon>
        <taxon>Mucorales</taxon>
        <taxon>Mucorineae</taxon>
        <taxon>Mucoraceae</taxon>
        <taxon>Mucor</taxon>
    </lineage>
</organism>
<feature type="transmembrane region" description="Helical" evidence="7">
    <location>
        <begin position="391"/>
        <end position="409"/>
    </location>
</feature>
<dbReference type="Pfam" id="PF04719">
    <property type="entry name" value="TAFII28"/>
    <property type="match status" value="1"/>
</dbReference>
<dbReference type="PANTHER" id="PTHR13218:SF8">
    <property type="entry name" value="TRANSCRIPTION INITIATION FACTOR TFIID SUBUNIT 11"/>
    <property type="match status" value="1"/>
</dbReference>
<evidence type="ECO:0000256" key="1">
    <source>
        <dbReference type="ARBA" id="ARBA00004123"/>
    </source>
</evidence>
<gene>
    <name evidence="9" type="ORF">MFLAVUS_004221</name>
</gene>
<dbReference type="InterPro" id="IPR009072">
    <property type="entry name" value="Histone-fold"/>
</dbReference>
<feature type="compositionally biased region" description="Acidic residues" evidence="6">
    <location>
        <begin position="131"/>
        <end position="141"/>
    </location>
</feature>
<evidence type="ECO:0000256" key="7">
    <source>
        <dbReference type="SAM" id="Phobius"/>
    </source>
</evidence>
<evidence type="ECO:0000256" key="5">
    <source>
        <dbReference type="ARBA" id="ARBA00023242"/>
    </source>
</evidence>
<dbReference type="EMBL" id="BAABUK010000008">
    <property type="protein sequence ID" value="GAA5810794.1"/>
    <property type="molecule type" value="Genomic_DNA"/>
</dbReference>
<protein>
    <recommendedName>
        <fullName evidence="8">TAFII28-like protein domain-containing protein</fullName>
    </recommendedName>
</protein>
<dbReference type="InterPro" id="IPR045127">
    <property type="entry name" value="TAF11-like"/>
</dbReference>
<keyword evidence="7" id="KW-1133">Transmembrane helix</keyword>
<dbReference type="Gene3D" id="1.10.20.10">
    <property type="entry name" value="Histone, subunit A"/>
    <property type="match status" value="1"/>
</dbReference>
<name>A0ABP9YVA5_9FUNG</name>
<keyword evidence="4" id="KW-0804">Transcription</keyword>
<comment type="subcellular location">
    <subcellularLocation>
        <location evidence="1">Nucleus</location>
    </subcellularLocation>
</comment>
<feature type="compositionally biased region" description="Pro residues" evidence="6">
    <location>
        <begin position="68"/>
        <end position="81"/>
    </location>
</feature>
<feature type="transmembrane region" description="Helical" evidence="7">
    <location>
        <begin position="314"/>
        <end position="334"/>
    </location>
</feature>
<keyword evidence="10" id="KW-1185">Reference proteome</keyword>
<reference evidence="9 10" key="1">
    <citation type="submission" date="2024-04" db="EMBL/GenBank/DDBJ databases">
        <title>genome sequences of Mucor flavus KT1a and Helicostylum pulchrum KT1b strains isolated from the surface of a dry-aged beef.</title>
        <authorList>
            <person name="Toyotome T."/>
            <person name="Hosono M."/>
            <person name="Torimaru M."/>
            <person name="Fukuda K."/>
            <person name="Mikami N."/>
        </authorList>
    </citation>
    <scope>NUCLEOTIDE SEQUENCE [LARGE SCALE GENOMIC DNA]</scope>
    <source>
        <strain evidence="9 10">KT1a</strain>
    </source>
</reference>
<keyword evidence="7" id="KW-0472">Membrane</keyword>
<proteinExistence type="inferred from homology"/>
<feature type="compositionally biased region" description="Basic and acidic residues" evidence="6">
    <location>
        <begin position="120"/>
        <end position="130"/>
    </location>
</feature>
<dbReference type="PANTHER" id="PTHR13218">
    <property type="entry name" value="TRANSCRIPTION INITIATION FACTOR TFIID SUBUNIT 11-RELATED"/>
    <property type="match status" value="1"/>
</dbReference>
<evidence type="ECO:0000259" key="8">
    <source>
        <dbReference type="Pfam" id="PF04719"/>
    </source>
</evidence>
<feature type="compositionally biased region" description="Polar residues" evidence="6">
    <location>
        <begin position="32"/>
        <end position="48"/>
    </location>
</feature>
<feature type="compositionally biased region" description="Polar residues" evidence="6">
    <location>
        <begin position="88"/>
        <end position="102"/>
    </location>
</feature>
<dbReference type="Proteomes" id="UP001473302">
    <property type="component" value="Unassembled WGS sequence"/>
</dbReference>
<comment type="similarity">
    <text evidence="2">Belongs to the TAF11 family.</text>
</comment>
<dbReference type="CDD" id="cd08048">
    <property type="entry name" value="HFD_TAF11"/>
    <property type="match status" value="1"/>
</dbReference>
<comment type="caution">
    <text evidence="9">The sequence shown here is derived from an EMBL/GenBank/DDBJ whole genome shotgun (WGS) entry which is preliminary data.</text>
</comment>
<dbReference type="InterPro" id="IPR006809">
    <property type="entry name" value="TAFII28_dom"/>
</dbReference>
<evidence type="ECO:0000256" key="3">
    <source>
        <dbReference type="ARBA" id="ARBA00023015"/>
    </source>
</evidence>
<evidence type="ECO:0000256" key="2">
    <source>
        <dbReference type="ARBA" id="ARBA00009788"/>
    </source>
</evidence>
<keyword evidence="3" id="KW-0805">Transcription regulation</keyword>
<accession>A0ABP9YVA5</accession>
<feature type="region of interest" description="Disordered" evidence="6">
    <location>
        <begin position="537"/>
        <end position="576"/>
    </location>
</feature>
<keyword evidence="5" id="KW-0539">Nucleus</keyword>
<dbReference type="SUPFAM" id="SSF47113">
    <property type="entry name" value="Histone-fold"/>
    <property type="match status" value="1"/>
</dbReference>